<evidence type="ECO:0000256" key="5">
    <source>
        <dbReference type="ARBA" id="ARBA00022927"/>
    </source>
</evidence>
<dbReference type="GO" id="GO:0006605">
    <property type="term" value="P:protein targeting"/>
    <property type="evidence" value="ECO:0007669"/>
    <property type="project" value="UniProtKB-UniRule"/>
</dbReference>
<dbReference type="PATRIC" id="fig|1618655.3.peg.317"/>
<feature type="transmembrane region" description="Helical" evidence="10">
    <location>
        <begin position="363"/>
        <end position="381"/>
    </location>
</feature>
<evidence type="ECO:0000256" key="10">
    <source>
        <dbReference type="HAMAP-Rule" id="MF_01465"/>
    </source>
</evidence>
<evidence type="ECO:0000256" key="2">
    <source>
        <dbReference type="ARBA" id="ARBA00005751"/>
    </source>
</evidence>
<dbReference type="FunFam" id="1.10.3370.10:FF:000001">
    <property type="entry name" value="Preprotein translocase subunit SecY"/>
    <property type="match status" value="1"/>
</dbReference>
<keyword evidence="5 10" id="KW-0653">Protein transport</keyword>
<feature type="transmembrane region" description="Helical" evidence="10">
    <location>
        <begin position="176"/>
        <end position="193"/>
    </location>
</feature>
<evidence type="ECO:0000256" key="8">
    <source>
        <dbReference type="ARBA" id="ARBA00023136"/>
    </source>
</evidence>
<organism evidence="14 15">
    <name type="scientific">Candidatus Giovannonibacteria bacterium GW2011_GWB1_47_6b</name>
    <dbReference type="NCBI Taxonomy" id="1618655"/>
    <lineage>
        <taxon>Bacteria</taxon>
        <taxon>Candidatus Giovannoniibacteriota</taxon>
    </lineage>
</organism>
<evidence type="ECO:0000256" key="12">
    <source>
        <dbReference type="RuleBase" id="RU003484"/>
    </source>
</evidence>
<evidence type="ECO:0000256" key="1">
    <source>
        <dbReference type="ARBA" id="ARBA00004141"/>
    </source>
</evidence>
<dbReference type="InterPro" id="IPR002208">
    <property type="entry name" value="SecY/SEC61-alpha"/>
</dbReference>
<feature type="transmembrane region" description="Helical" evidence="10">
    <location>
        <begin position="205"/>
        <end position="225"/>
    </location>
</feature>
<keyword evidence="7 10" id="KW-0811">Translocation</keyword>
<comment type="caution">
    <text evidence="14">The sequence shown here is derived from an EMBL/GenBank/DDBJ whole genome shotgun (WGS) entry which is preliminary data.</text>
</comment>
<dbReference type="PANTHER" id="PTHR10906">
    <property type="entry name" value="SECY/SEC61-ALPHA FAMILY MEMBER"/>
    <property type="match status" value="1"/>
</dbReference>
<proteinExistence type="inferred from homology"/>
<reference evidence="14 15" key="1">
    <citation type="journal article" date="2015" name="Nature">
        <title>rRNA introns, odd ribosomes, and small enigmatic genomes across a large radiation of phyla.</title>
        <authorList>
            <person name="Brown C.T."/>
            <person name="Hug L.A."/>
            <person name="Thomas B.C."/>
            <person name="Sharon I."/>
            <person name="Castelle C.J."/>
            <person name="Singh A."/>
            <person name="Wilkins M.J."/>
            <person name="Williams K.H."/>
            <person name="Banfield J.F."/>
        </authorList>
    </citation>
    <scope>NUCLEOTIDE SEQUENCE [LARGE SCALE GENOMIC DNA]</scope>
</reference>
<evidence type="ECO:0000256" key="7">
    <source>
        <dbReference type="ARBA" id="ARBA00023010"/>
    </source>
</evidence>
<comment type="function">
    <text evidence="10 11">The central subunit of the protein translocation channel SecYEG. Consists of two halves formed by TMs 1-5 and 6-10. These two domains form a lateral gate at the front which open onto the bilayer between TMs 2 and 7, and are clamped together by SecE at the back. The channel is closed by both a pore ring composed of hydrophobic SecY resides and a short helix (helix 2A) on the extracellular side of the membrane which forms a plug. The plug probably moves laterally to allow the channel to open. The ring and the pore may move independently.</text>
</comment>
<evidence type="ECO:0000256" key="6">
    <source>
        <dbReference type="ARBA" id="ARBA00022989"/>
    </source>
</evidence>
<dbReference type="SUPFAM" id="SSF103491">
    <property type="entry name" value="Preprotein translocase SecY subunit"/>
    <property type="match status" value="1"/>
</dbReference>
<dbReference type="EMBL" id="LCOK01000013">
    <property type="protein sequence ID" value="KKU76759.1"/>
    <property type="molecule type" value="Genomic_DNA"/>
</dbReference>
<dbReference type="GO" id="GO:0043952">
    <property type="term" value="P:protein transport by the Sec complex"/>
    <property type="evidence" value="ECO:0007669"/>
    <property type="project" value="UniProtKB-UniRule"/>
</dbReference>
<dbReference type="InterPro" id="IPR030659">
    <property type="entry name" value="SecY_CS"/>
</dbReference>
<name>A0A0G1T4N5_9BACT</name>
<evidence type="ECO:0000313" key="15">
    <source>
        <dbReference type="Proteomes" id="UP000034682"/>
    </source>
</evidence>
<gene>
    <name evidence="10" type="primary">secY</name>
    <name evidence="14" type="ORF">UY02_C0013G0015</name>
</gene>
<dbReference type="PROSITE" id="PS00756">
    <property type="entry name" value="SECY_2"/>
    <property type="match status" value="1"/>
</dbReference>
<dbReference type="PRINTS" id="PR00303">
    <property type="entry name" value="SECYTRNLCASE"/>
</dbReference>
<dbReference type="GO" id="GO:0065002">
    <property type="term" value="P:intracellular protein transmembrane transport"/>
    <property type="evidence" value="ECO:0007669"/>
    <property type="project" value="UniProtKB-UniRule"/>
</dbReference>
<dbReference type="InterPro" id="IPR026593">
    <property type="entry name" value="SecY"/>
</dbReference>
<evidence type="ECO:0000256" key="3">
    <source>
        <dbReference type="ARBA" id="ARBA00022448"/>
    </source>
</evidence>
<feature type="transmembrane region" description="Helical" evidence="10">
    <location>
        <begin position="145"/>
        <end position="164"/>
    </location>
</feature>
<keyword evidence="10" id="KW-1003">Cell membrane</keyword>
<sequence length="424" mass="45966">MTNKILQIFKIPDLRRKIFFVLLGLVAFRILANIPIPGIDSVRLSQLLNSNQILGFLNIFSGGGLSNLSIALLGVGPYITATIIMQLLTMIFPSIKAIYYEEGAAGRVKFNRYSRYLTVPLAALQGYGFLNLLTSQGVLGQLSTGGLLLNVLIVTAGTMVLTWIGELITEQKIGNGVSLIIFAGIVGSLPVAIRNAIVNFNPAQVTSYIAFAVLSVVIIAGVVFMNQGERRVPVSYAKRIRGNRVYGGVASYLPLKINQAGVIPIIFAISIMLFPQFFGQLIAIFSPDLSVSVQNSVNQLLNNQVLYSIIYFALVVMFTYFYTAITFNPKEIAKNLQQSGGFIPGIRPGEPSGEFLSKLTHRITLFGAIFLGLIAILPNITQLLTGVATLTIGGTALLIVVSVALETVKQLDSELTLREYEGLK</sequence>
<dbReference type="Pfam" id="PF00344">
    <property type="entry name" value="SecY"/>
    <property type="match status" value="1"/>
</dbReference>
<dbReference type="GO" id="GO:0005886">
    <property type="term" value="C:plasma membrane"/>
    <property type="evidence" value="ECO:0007669"/>
    <property type="project" value="UniProtKB-SubCell"/>
</dbReference>
<dbReference type="HAMAP" id="MF_01465">
    <property type="entry name" value="SecY"/>
    <property type="match status" value="1"/>
</dbReference>
<feature type="transmembrane region" description="Helical" evidence="10">
    <location>
        <begin position="262"/>
        <end position="285"/>
    </location>
</feature>
<dbReference type="Proteomes" id="UP000034682">
    <property type="component" value="Unassembled WGS sequence"/>
</dbReference>
<feature type="transmembrane region" description="Helical" evidence="10">
    <location>
        <begin position="387"/>
        <end position="408"/>
    </location>
</feature>
<evidence type="ECO:0000313" key="14">
    <source>
        <dbReference type="EMBL" id="KKU76759.1"/>
    </source>
</evidence>
<evidence type="ECO:0000256" key="9">
    <source>
        <dbReference type="ARBA" id="ARBA00039733"/>
    </source>
</evidence>
<dbReference type="PIRSF" id="PIRSF004557">
    <property type="entry name" value="SecY"/>
    <property type="match status" value="1"/>
</dbReference>
<comment type="caution">
    <text evidence="10">Lacks conserved residue(s) required for the propagation of feature annotation.</text>
</comment>
<keyword evidence="6 10" id="KW-1133">Transmembrane helix</keyword>
<dbReference type="Gene3D" id="1.10.3370.10">
    <property type="entry name" value="SecY subunit domain"/>
    <property type="match status" value="1"/>
</dbReference>
<evidence type="ECO:0000256" key="13">
    <source>
        <dbReference type="RuleBase" id="RU004349"/>
    </source>
</evidence>
<comment type="subunit">
    <text evidence="10">Component of the Sec protein translocase complex. Heterotrimer consisting of SecY, SecE and SecG subunits. The heterotrimers can form oligomers, although 1 heterotrimer is thought to be able to translocate proteins. Interacts with the ribosome. Interacts with SecDF, and other proteins may be involved. Interacts with SecA.</text>
</comment>
<evidence type="ECO:0000256" key="4">
    <source>
        <dbReference type="ARBA" id="ARBA00022692"/>
    </source>
</evidence>
<feature type="transmembrane region" description="Helical" evidence="10">
    <location>
        <begin position="113"/>
        <end position="133"/>
    </location>
</feature>
<keyword evidence="3 10" id="KW-0813">Transport</keyword>
<feature type="transmembrane region" description="Helical" evidence="10">
    <location>
        <begin position="70"/>
        <end position="92"/>
    </location>
</feature>
<dbReference type="PROSITE" id="PS00755">
    <property type="entry name" value="SECY_1"/>
    <property type="match status" value="1"/>
</dbReference>
<comment type="subcellular location">
    <subcellularLocation>
        <location evidence="10">Cell membrane</location>
        <topology evidence="10">Multi-pass membrane protein</topology>
    </subcellularLocation>
    <subcellularLocation>
        <location evidence="1 12">Membrane</location>
        <topology evidence="1 12">Multi-pass membrane protein</topology>
    </subcellularLocation>
</comment>
<keyword evidence="8 10" id="KW-0472">Membrane</keyword>
<protein>
    <recommendedName>
        <fullName evidence="9 10">Protein translocase subunit SecY</fullName>
    </recommendedName>
</protein>
<evidence type="ECO:0000256" key="11">
    <source>
        <dbReference type="RuleBase" id="RU000537"/>
    </source>
</evidence>
<feature type="transmembrane region" description="Helical" evidence="10">
    <location>
        <begin position="305"/>
        <end position="325"/>
    </location>
</feature>
<comment type="similarity">
    <text evidence="2 10 13">Belongs to the SecY/SEC61-alpha family.</text>
</comment>
<dbReference type="InterPro" id="IPR023201">
    <property type="entry name" value="SecY_dom_sf"/>
</dbReference>
<dbReference type="AlphaFoldDB" id="A0A0G1T4N5"/>
<keyword evidence="4 10" id="KW-0812">Transmembrane</keyword>
<dbReference type="NCBIfam" id="TIGR00967">
    <property type="entry name" value="3a0501s007"/>
    <property type="match status" value="1"/>
</dbReference>
<accession>A0A0G1T4N5</accession>